<name>A0A7N2RCX5_QUELO</name>
<feature type="chain" id="PRO_5029839716" description="Serine carboxypeptidase-like 18" evidence="2">
    <location>
        <begin position="25"/>
        <end position="472"/>
    </location>
</feature>
<dbReference type="FunFam" id="3.40.50.1820:FF:000072">
    <property type="entry name" value="Serine carboxypeptidase-like 19"/>
    <property type="match status" value="1"/>
</dbReference>
<dbReference type="PRINTS" id="PR00724">
    <property type="entry name" value="CRBOXYPTASEC"/>
</dbReference>
<reference evidence="3" key="2">
    <citation type="submission" date="2021-01" db="UniProtKB">
        <authorList>
            <consortium name="EnsemblPlants"/>
        </authorList>
    </citation>
    <scope>IDENTIFICATION</scope>
</reference>
<dbReference type="GeneID" id="115968266"/>
<gene>
    <name evidence="3" type="primary">LOC115968266</name>
</gene>
<evidence type="ECO:0000256" key="2">
    <source>
        <dbReference type="SAM" id="SignalP"/>
    </source>
</evidence>
<keyword evidence="4" id="KW-1185">Reference proteome</keyword>
<dbReference type="InterPro" id="IPR029058">
    <property type="entry name" value="AB_hydrolase_fold"/>
</dbReference>
<evidence type="ECO:0000256" key="1">
    <source>
        <dbReference type="ARBA" id="ARBA00009431"/>
    </source>
</evidence>
<dbReference type="KEGG" id="qlo:115968266"/>
<keyword evidence="2" id="KW-0732">Signal</keyword>
<evidence type="ECO:0000313" key="4">
    <source>
        <dbReference type="Proteomes" id="UP000594261"/>
    </source>
</evidence>
<dbReference type="OrthoDB" id="443318at2759"/>
<dbReference type="Gramene" id="QL11p009393:mrna">
    <property type="protein sequence ID" value="QL11p009393:mrna"/>
    <property type="gene ID" value="QL11p009393"/>
</dbReference>
<dbReference type="EMBL" id="LRBV02000011">
    <property type="status" value="NOT_ANNOTATED_CDS"/>
    <property type="molecule type" value="Genomic_DNA"/>
</dbReference>
<dbReference type="Pfam" id="PF00450">
    <property type="entry name" value="Peptidase_S10"/>
    <property type="match status" value="1"/>
</dbReference>
<protein>
    <recommendedName>
        <fullName evidence="5">Serine carboxypeptidase-like 18</fullName>
    </recommendedName>
</protein>
<dbReference type="GO" id="GO:0016747">
    <property type="term" value="F:acyltransferase activity, transferring groups other than amino-acyl groups"/>
    <property type="evidence" value="ECO:0007669"/>
    <property type="project" value="TreeGrafter"/>
</dbReference>
<dbReference type="OMA" id="ATIWANS"/>
<dbReference type="GO" id="GO:0004185">
    <property type="term" value="F:serine-type carboxypeptidase activity"/>
    <property type="evidence" value="ECO:0007669"/>
    <property type="project" value="InterPro"/>
</dbReference>
<dbReference type="Gene3D" id="3.40.50.1820">
    <property type="entry name" value="alpha/beta hydrolase"/>
    <property type="match status" value="1"/>
</dbReference>
<dbReference type="PANTHER" id="PTHR11802">
    <property type="entry name" value="SERINE PROTEASE FAMILY S10 SERINE CARBOXYPEPTIDASE"/>
    <property type="match status" value="1"/>
</dbReference>
<sequence>MIQFRNGLLLLLLLLLGLVVAISATNSSTIVTSLPGYTGDLPFTLETGYIGVGDNETVQTFYYFIESQRSPTRDPLMLWMTGGPGCSSIAGFMFESGPITFTLGDYNGSLPTLKDNPWAWTQSLNIIYMDGPVGAGFSYSESLDAYYSDDYQFAAQTHEFLRKWLELHPQFLENQIYIGGDSYSGIPIPIIVQNIVIANEAGSLPLINIRGYVLGNPVTDGYTDVNARITYAHRLSLISDALYESAKNSCDSNYVNIDPSNYQCVSDVAAIDALTSDINLVQILEPYCSNAVPEPNEDVESVRRFLTKVSSPTTVSSPTSTHWCRSYNHMLCYVWANEKSVQEALGIRPGTKHFWQYCNTTLAYTKSVTNVVSYHRNLTNADMRLLVYSGDHDMSIPHIGTQQWISSLGLTTDESWRVWSVNGQTAGYTKKLIDTTFTLNYVTVKGAGHFAAEYMVKECAAMIDRWLAYFPI</sequence>
<evidence type="ECO:0008006" key="5">
    <source>
        <dbReference type="Google" id="ProtNLM"/>
    </source>
</evidence>
<dbReference type="SUPFAM" id="SSF53474">
    <property type="entry name" value="alpha/beta-Hydrolases"/>
    <property type="match status" value="1"/>
</dbReference>
<comment type="similarity">
    <text evidence="1">Belongs to the peptidase S10 family.</text>
</comment>
<proteinExistence type="inferred from homology"/>
<dbReference type="GO" id="GO:0019748">
    <property type="term" value="P:secondary metabolic process"/>
    <property type="evidence" value="ECO:0007669"/>
    <property type="project" value="TreeGrafter"/>
</dbReference>
<evidence type="ECO:0000313" key="3">
    <source>
        <dbReference type="EnsemblPlants" id="QL11p009393:mrna"/>
    </source>
</evidence>
<dbReference type="PANTHER" id="PTHR11802:SF319">
    <property type="entry name" value="CARBOXYPEPTIDASE"/>
    <property type="match status" value="1"/>
</dbReference>
<organism evidence="3 4">
    <name type="scientific">Quercus lobata</name>
    <name type="common">Valley oak</name>
    <dbReference type="NCBI Taxonomy" id="97700"/>
    <lineage>
        <taxon>Eukaryota</taxon>
        <taxon>Viridiplantae</taxon>
        <taxon>Streptophyta</taxon>
        <taxon>Embryophyta</taxon>
        <taxon>Tracheophyta</taxon>
        <taxon>Spermatophyta</taxon>
        <taxon>Magnoliopsida</taxon>
        <taxon>eudicotyledons</taxon>
        <taxon>Gunneridae</taxon>
        <taxon>Pentapetalae</taxon>
        <taxon>rosids</taxon>
        <taxon>fabids</taxon>
        <taxon>Fagales</taxon>
        <taxon>Fagaceae</taxon>
        <taxon>Quercus</taxon>
    </lineage>
</organism>
<dbReference type="EnsemblPlants" id="QL11p009393:mrna">
    <property type="protein sequence ID" value="QL11p009393:mrna"/>
    <property type="gene ID" value="QL11p009393"/>
</dbReference>
<reference evidence="3 4" key="1">
    <citation type="journal article" date="2016" name="G3 (Bethesda)">
        <title>First Draft Assembly and Annotation of the Genome of a California Endemic Oak Quercus lobata Nee (Fagaceae).</title>
        <authorList>
            <person name="Sork V.L."/>
            <person name="Fitz-Gibbon S.T."/>
            <person name="Puiu D."/>
            <person name="Crepeau M."/>
            <person name="Gugger P.F."/>
            <person name="Sherman R."/>
            <person name="Stevens K."/>
            <person name="Langley C.H."/>
            <person name="Pellegrini M."/>
            <person name="Salzberg S.L."/>
        </authorList>
    </citation>
    <scope>NUCLEOTIDE SEQUENCE [LARGE SCALE GENOMIC DNA]</scope>
    <source>
        <strain evidence="3 4">cv. SW786</strain>
    </source>
</reference>
<dbReference type="AlphaFoldDB" id="A0A7N2RCX5"/>
<dbReference type="Gene3D" id="3.40.50.12670">
    <property type="match status" value="1"/>
</dbReference>
<dbReference type="InParanoid" id="A0A7N2RCX5"/>
<dbReference type="InterPro" id="IPR001563">
    <property type="entry name" value="Peptidase_S10"/>
</dbReference>
<accession>A0A7N2RCX5</accession>
<dbReference type="RefSeq" id="XP_030943463.1">
    <property type="nucleotide sequence ID" value="XM_031087603.1"/>
</dbReference>
<feature type="signal peptide" evidence="2">
    <location>
        <begin position="1"/>
        <end position="24"/>
    </location>
</feature>
<dbReference type="Proteomes" id="UP000594261">
    <property type="component" value="Chromosome 11"/>
</dbReference>
<dbReference type="GO" id="GO:0006508">
    <property type="term" value="P:proteolysis"/>
    <property type="evidence" value="ECO:0007669"/>
    <property type="project" value="InterPro"/>
</dbReference>